<accession>Q58GP0</accession>
<feature type="non-terminal residue" evidence="12">
    <location>
        <position position="1"/>
    </location>
</feature>
<evidence type="ECO:0000256" key="2">
    <source>
        <dbReference type="ARBA" id="ARBA00022506"/>
    </source>
</evidence>
<dbReference type="InterPro" id="IPR036377">
    <property type="entry name" value="Gp120_core_sf"/>
</dbReference>
<feature type="non-terminal residue" evidence="12">
    <location>
        <position position="179"/>
    </location>
</feature>
<evidence type="ECO:0000256" key="6">
    <source>
        <dbReference type="ARBA" id="ARBA00022844"/>
    </source>
</evidence>
<reference evidence="12" key="1">
    <citation type="submission" date="2005-03" db="EMBL/GenBank/DDBJ databases">
        <title>Genetic Diversity of HIV-1 Subtypes Circulating in Northern Kenya.</title>
        <authorList>
            <person name="Khamadi S.A."/>
            <person name="Ochieng W."/>
            <person name="Lihana R.W."/>
            <person name="Kiptoo M.K."/>
            <person name="Kinyua J.G."/>
            <person name="Lagat N."/>
            <person name="Muriuki J."/>
            <person name="Mwangi J."/>
            <person name="Pelle R."/>
            <person name="Muigai A."/>
            <person name="Carter J."/>
            <person name="Yamada R."/>
            <person name="Mpoke S."/>
        </authorList>
    </citation>
    <scope>NUCLEOTIDE SEQUENCE</scope>
    <source>
        <strain evidence="12">MYDH0039</strain>
    </source>
</reference>
<keyword evidence="3" id="KW-0945">Host-virus interaction</keyword>
<keyword evidence="8" id="KW-1015">Disulfide bond</keyword>
<evidence type="ECO:0000256" key="4">
    <source>
        <dbReference type="ARBA" id="ARBA00022595"/>
    </source>
</evidence>
<dbReference type="GO" id="GO:0019062">
    <property type="term" value="P:virion attachment to host cell"/>
    <property type="evidence" value="ECO:0007669"/>
    <property type="project" value="UniProtKB-KW"/>
</dbReference>
<dbReference type="SUPFAM" id="SSF56502">
    <property type="entry name" value="gp120 core"/>
    <property type="match status" value="1"/>
</dbReference>
<evidence type="ECO:0000259" key="11">
    <source>
        <dbReference type="Pfam" id="PF00516"/>
    </source>
</evidence>
<organism evidence="12">
    <name type="scientific">Human immunodeficiency virus type 1</name>
    <name type="common">HIV-1</name>
    <dbReference type="NCBI Taxonomy" id="11676"/>
    <lineage>
        <taxon>Viruses</taxon>
        <taxon>Riboviria</taxon>
        <taxon>Pararnavirae</taxon>
        <taxon>Artverviricota</taxon>
        <taxon>Revtraviricetes</taxon>
        <taxon>Ortervirales</taxon>
        <taxon>Retroviridae</taxon>
        <taxon>Orthoretrovirinae</taxon>
        <taxon>Lentivirus</taxon>
        <taxon>Lentivirus humimdef1</taxon>
    </lineage>
</organism>
<dbReference type="GO" id="GO:0039663">
    <property type="term" value="P:membrane fusion involved in viral entry into host cell"/>
    <property type="evidence" value="ECO:0007669"/>
    <property type="project" value="UniProtKB-KW"/>
</dbReference>
<evidence type="ECO:0000256" key="5">
    <source>
        <dbReference type="ARBA" id="ARBA00022804"/>
    </source>
</evidence>
<keyword evidence="12" id="KW-0261">Viral envelope protein</keyword>
<name>Q58GP0_HV1</name>
<keyword evidence="9" id="KW-0325">Glycoprotein</keyword>
<keyword evidence="2" id="KW-1168">Fusion of virus membrane with host membrane</keyword>
<keyword evidence="6" id="KW-0946">Virion</keyword>
<dbReference type="EMBL" id="AY952816">
    <property type="protein sequence ID" value="AAX55853.1"/>
    <property type="molecule type" value="Genomic_DNA"/>
</dbReference>
<protein>
    <submittedName>
        <fullName evidence="12">Envelope glycoprotein</fullName>
    </submittedName>
</protein>
<dbReference type="Pfam" id="PF00516">
    <property type="entry name" value="GP120"/>
    <property type="match status" value="1"/>
</dbReference>
<evidence type="ECO:0000256" key="7">
    <source>
        <dbReference type="ARBA" id="ARBA00023136"/>
    </source>
</evidence>
<dbReference type="Gene3D" id="2.170.40.20">
    <property type="entry name" value="Human immunodeficiency virus 1, Gp160, envelope glycoprotein"/>
    <property type="match status" value="1"/>
</dbReference>
<organismHost>
    <name type="scientific">Homo sapiens</name>
    <name type="common">Human</name>
    <dbReference type="NCBI Taxonomy" id="9606"/>
</organismHost>
<sequence>FFGKRPVSINSAAAKWQSGQKIRQKLDLENITNNAKTIIVQLDKPVKINCTRPNNNTRTSISIGPGQVFYRTGDIVGNIRQAHCNVRCSRMEGGFTRGSLSVKKTLWEQNNTIYYLLRRGSRSHNTWLSLCRRVFLLSYIRSVLSSTMPAAGAITCRKSPLLSMRINNIICARVASMIL</sequence>
<evidence type="ECO:0000256" key="10">
    <source>
        <dbReference type="ARBA" id="ARBA00023296"/>
    </source>
</evidence>
<evidence type="ECO:0000256" key="1">
    <source>
        <dbReference type="ARBA" id="ARBA00004182"/>
    </source>
</evidence>
<dbReference type="GO" id="GO:0046718">
    <property type="term" value="P:symbiont entry into host cell"/>
    <property type="evidence" value="ECO:0007669"/>
    <property type="project" value="UniProtKB-KW"/>
</dbReference>
<gene>
    <name evidence="12" type="primary">env</name>
</gene>
<evidence type="ECO:0000256" key="3">
    <source>
        <dbReference type="ARBA" id="ARBA00022581"/>
    </source>
</evidence>
<dbReference type="GO" id="GO:0019031">
    <property type="term" value="C:viral envelope"/>
    <property type="evidence" value="ECO:0007669"/>
    <property type="project" value="UniProtKB-KW"/>
</dbReference>
<keyword evidence="4" id="KW-1162">Viral penetration into host cytoplasm</keyword>
<keyword evidence="7" id="KW-0472">Membrane</keyword>
<feature type="domain" description="Human immunodeficiency virus 1 envelope glycoprotein Gp120" evidence="11">
    <location>
        <begin position="30"/>
        <end position="109"/>
    </location>
</feature>
<keyword evidence="10" id="KW-1160">Virus entry into host cell</keyword>
<evidence type="ECO:0000256" key="9">
    <source>
        <dbReference type="ARBA" id="ARBA00023180"/>
    </source>
</evidence>
<dbReference type="GO" id="GO:0055036">
    <property type="term" value="C:virion membrane"/>
    <property type="evidence" value="ECO:0007669"/>
    <property type="project" value="UniProtKB-SubCell"/>
</dbReference>
<comment type="subcellular location">
    <subcellularLocation>
        <location evidence="1">Virion membrane</location>
    </subcellularLocation>
</comment>
<keyword evidence="5" id="KW-1161">Viral attachment to host cell</keyword>
<evidence type="ECO:0000256" key="8">
    <source>
        <dbReference type="ARBA" id="ARBA00023157"/>
    </source>
</evidence>
<proteinExistence type="predicted"/>
<dbReference type="InterPro" id="IPR000777">
    <property type="entry name" value="HIV1_Gp120"/>
</dbReference>
<evidence type="ECO:0000313" key="12">
    <source>
        <dbReference type="EMBL" id="AAX55853.1"/>
    </source>
</evidence>